<keyword evidence="4" id="KW-0072">Autophagy</keyword>
<reference evidence="9" key="2">
    <citation type="journal article" date="2022" name="Res Sq">
        <title>Comparative Genomics Reveals Insights into the Divergent Evolution of Astigmatic Mites and Household Pest Adaptations.</title>
        <authorList>
            <person name="Xiong Q."/>
            <person name="Wan A.T.-Y."/>
            <person name="Liu X.-Y."/>
            <person name="Fung C.S.-H."/>
            <person name="Xiao X."/>
            <person name="Malainual N."/>
            <person name="Hou J."/>
            <person name="Wang L."/>
            <person name="Wang M."/>
            <person name="Yang K."/>
            <person name="Cui Y."/>
            <person name="Leung E."/>
            <person name="Nong W."/>
            <person name="Shin S.-K."/>
            <person name="Au S."/>
            <person name="Jeong K.Y."/>
            <person name="Chew F.T."/>
            <person name="Hui J."/>
            <person name="Leung T.F."/>
            <person name="Tungtrongchitr A."/>
            <person name="Zhong N."/>
            <person name="Liu Z."/>
            <person name="Tsui S."/>
        </authorList>
    </citation>
    <scope>NUCLEOTIDE SEQUENCE</scope>
    <source>
        <strain evidence="9">Derf</strain>
        <tissue evidence="9">Whole organism</tissue>
    </source>
</reference>
<evidence type="ECO:0000256" key="6">
    <source>
        <dbReference type="SAM" id="MobiDB-lite"/>
    </source>
</evidence>
<dbReference type="InterPro" id="IPR035892">
    <property type="entry name" value="C2_domain_sf"/>
</dbReference>
<dbReference type="GO" id="GO:0006914">
    <property type="term" value="P:autophagy"/>
    <property type="evidence" value="ECO:0007669"/>
    <property type="project" value="UniProtKB-KW"/>
</dbReference>
<dbReference type="InterPro" id="IPR000008">
    <property type="entry name" value="C2_dom"/>
</dbReference>
<dbReference type="GO" id="GO:0006511">
    <property type="term" value="P:ubiquitin-dependent protein catabolic process"/>
    <property type="evidence" value="ECO:0007669"/>
    <property type="project" value="TreeGrafter"/>
</dbReference>
<gene>
    <name evidence="9" type="ORF">DERF_015042</name>
</gene>
<accession>A0A922KVK3</accession>
<keyword evidence="10" id="KW-1185">Reference proteome</keyword>
<feature type="compositionally biased region" description="Polar residues" evidence="6">
    <location>
        <begin position="23"/>
        <end position="37"/>
    </location>
</feature>
<feature type="domain" description="C2" evidence="7">
    <location>
        <begin position="100"/>
        <end position="213"/>
    </location>
</feature>
<dbReference type="Gene3D" id="1.10.8.10">
    <property type="entry name" value="DNA helicase RuvA subunit, C-terminal domain"/>
    <property type="match status" value="1"/>
</dbReference>
<evidence type="ECO:0000256" key="2">
    <source>
        <dbReference type="ARBA" id="ARBA00022588"/>
    </source>
</evidence>
<dbReference type="AlphaFoldDB" id="A0A922KVK3"/>
<dbReference type="Pfam" id="PF00168">
    <property type="entry name" value="C2"/>
    <property type="match status" value="1"/>
</dbReference>
<dbReference type="PROSITE" id="PS51140">
    <property type="entry name" value="CUE"/>
    <property type="match status" value="1"/>
</dbReference>
<evidence type="ECO:0000256" key="3">
    <source>
        <dbReference type="ARBA" id="ARBA00022859"/>
    </source>
</evidence>
<protein>
    <recommendedName>
        <fullName evidence="11">Toll-interacting protein</fullName>
    </recommendedName>
</protein>
<dbReference type="PANTHER" id="PTHR16461:SF5">
    <property type="entry name" value="TOLL-INTERACTING PROTEIN"/>
    <property type="match status" value="1"/>
</dbReference>
<feature type="region of interest" description="Disordered" evidence="6">
    <location>
        <begin position="1"/>
        <end position="37"/>
    </location>
</feature>
<dbReference type="Gene3D" id="2.60.40.150">
    <property type="entry name" value="C2 domain"/>
    <property type="match status" value="1"/>
</dbReference>
<organism evidence="9 10">
    <name type="scientific">Dermatophagoides farinae</name>
    <name type="common">American house dust mite</name>
    <dbReference type="NCBI Taxonomy" id="6954"/>
    <lineage>
        <taxon>Eukaryota</taxon>
        <taxon>Metazoa</taxon>
        <taxon>Ecdysozoa</taxon>
        <taxon>Arthropoda</taxon>
        <taxon>Chelicerata</taxon>
        <taxon>Arachnida</taxon>
        <taxon>Acari</taxon>
        <taxon>Acariformes</taxon>
        <taxon>Sarcoptiformes</taxon>
        <taxon>Astigmata</taxon>
        <taxon>Psoroptidia</taxon>
        <taxon>Analgoidea</taxon>
        <taxon>Pyroglyphidae</taxon>
        <taxon>Dermatophagoidinae</taxon>
        <taxon>Dermatophagoides</taxon>
    </lineage>
</organism>
<dbReference type="PROSITE" id="PS50004">
    <property type="entry name" value="C2"/>
    <property type="match status" value="1"/>
</dbReference>
<keyword evidence="2" id="KW-0399">Innate immunity</keyword>
<dbReference type="GO" id="GO:0031624">
    <property type="term" value="F:ubiquitin conjugating enzyme binding"/>
    <property type="evidence" value="ECO:0007669"/>
    <property type="project" value="TreeGrafter"/>
</dbReference>
<dbReference type="SUPFAM" id="SSF49562">
    <property type="entry name" value="C2 domain (Calcium/lipid-binding domain, CaLB)"/>
    <property type="match status" value="1"/>
</dbReference>
<evidence type="ECO:0000256" key="4">
    <source>
        <dbReference type="ARBA" id="ARBA00023006"/>
    </source>
</evidence>
<dbReference type="GO" id="GO:0043130">
    <property type="term" value="F:ubiquitin binding"/>
    <property type="evidence" value="ECO:0007669"/>
    <property type="project" value="InterPro"/>
</dbReference>
<dbReference type="SMART" id="SM00546">
    <property type="entry name" value="CUE"/>
    <property type="match status" value="1"/>
</dbReference>
<dbReference type="PANTHER" id="PTHR16461">
    <property type="entry name" value="TOLL-INTERACTING PROTEIN"/>
    <property type="match status" value="1"/>
</dbReference>
<proteinExistence type="inferred from homology"/>
<dbReference type="InterPro" id="IPR009060">
    <property type="entry name" value="UBA-like_sf"/>
</dbReference>
<dbReference type="SMART" id="SM00239">
    <property type="entry name" value="C2"/>
    <property type="match status" value="1"/>
</dbReference>
<dbReference type="GO" id="GO:0005737">
    <property type="term" value="C:cytoplasm"/>
    <property type="evidence" value="ECO:0007669"/>
    <property type="project" value="TreeGrafter"/>
</dbReference>
<comment type="caution">
    <text evidence="9">The sequence shown here is derived from an EMBL/GenBank/DDBJ whole genome shotgun (WGS) entry which is preliminary data.</text>
</comment>
<dbReference type="SUPFAM" id="SSF46934">
    <property type="entry name" value="UBA-like"/>
    <property type="match status" value="1"/>
</dbReference>
<feature type="domain" description="CUE" evidence="8">
    <location>
        <begin position="309"/>
        <end position="352"/>
    </location>
</feature>
<comment type="similarity">
    <text evidence="1">Belongs to the tollip family.</text>
</comment>
<evidence type="ECO:0000313" key="10">
    <source>
        <dbReference type="Proteomes" id="UP000790347"/>
    </source>
</evidence>
<reference evidence="9" key="1">
    <citation type="submission" date="2013-05" db="EMBL/GenBank/DDBJ databases">
        <authorList>
            <person name="Yim A.K.Y."/>
            <person name="Chan T.F."/>
            <person name="Ji K.M."/>
            <person name="Liu X.Y."/>
            <person name="Zhou J.W."/>
            <person name="Li R.Q."/>
            <person name="Yang K.Y."/>
            <person name="Li J."/>
            <person name="Li M."/>
            <person name="Law P.T.W."/>
            <person name="Wu Y.L."/>
            <person name="Cai Z.L."/>
            <person name="Qin H."/>
            <person name="Bao Y."/>
            <person name="Leung R.K.K."/>
            <person name="Ng P.K.S."/>
            <person name="Zou J."/>
            <person name="Zhong X.J."/>
            <person name="Ran P.X."/>
            <person name="Zhong N.S."/>
            <person name="Liu Z.G."/>
            <person name="Tsui S.K.W."/>
        </authorList>
    </citation>
    <scope>NUCLEOTIDE SEQUENCE</scope>
    <source>
        <strain evidence="9">Derf</strain>
        <tissue evidence="9">Whole organism</tissue>
    </source>
</reference>
<dbReference type="Pfam" id="PF02845">
    <property type="entry name" value="CUE"/>
    <property type="match status" value="1"/>
</dbReference>
<evidence type="ECO:0000256" key="5">
    <source>
        <dbReference type="ARBA" id="ARBA00023198"/>
    </source>
</evidence>
<dbReference type="Proteomes" id="UP000790347">
    <property type="component" value="Unassembled WGS sequence"/>
</dbReference>
<evidence type="ECO:0008006" key="11">
    <source>
        <dbReference type="Google" id="ProtNLM"/>
    </source>
</evidence>
<dbReference type="InterPro" id="IPR003892">
    <property type="entry name" value="CUE"/>
</dbReference>
<name>A0A922KVK3_DERFA</name>
<evidence type="ECO:0000259" key="8">
    <source>
        <dbReference type="PROSITE" id="PS51140"/>
    </source>
</evidence>
<keyword evidence="3" id="KW-0391">Immunity</keyword>
<dbReference type="EMBL" id="ASGP02000008">
    <property type="protein sequence ID" value="KAH9494351.1"/>
    <property type="molecule type" value="Genomic_DNA"/>
</dbReference>
<evidence type="ECO:0000313" key="9">
    <source>
        <dbReference type="EMBL" id="KAH9494351.1"/>
    </source>
</evidence>
<keyword evidence="5" id="KW-0395">Inflammatory response</keyword>
<evidence type="ECO:0000256" key="1">
    <source>
        <dbReference type="ARBA" id="ARBA00009278"/>
    </source>
</evidence>
<evidence type="ECO:0000259" key="7">
    <source>
        <dbReference type="PROSITE" id="PS50004"/>
    </source>
</evidence>
<sequence>MSETKPKKLLSQTINGDDHNVNPDLNSSESTTNDQSVKQKMPNVQNVNGHSVVLGQLPDDFLRLDSASATNQRTCNQIELDEELAASLQRQYDSQALAQQRNVANWNSNYRAYLSITFVEAHLVKNYGLMSMSPYVRIRVGNTIYETRTSTRGGKNPKWNETCRCYLPIGCDTIAIELYDDCLFTQDELIAWATYKVPENFLRFTTETPEHSFEEKIVLSGKQGEGLEGELFISVNSKPVTAETLRTYMTAPIYHSHLNAPGMLISGPPILAAPLIVHQSPVPATTLLPPSSRQPQQQVAVQPQQPIQIRDEDVQTLKEMFPKIEIDVIKSVLQTERGNLERSITNLLELNSTT</sequence>
<dbReference type="GO" id="GO:0045087">
    <property type="term" value="P:innate immune response"/>
    <property type="evidence" value="ECO:0007669"/>
    <property type="project" value="UniProtKB-KW"/>
</dbReference>